<evidence type="ECO:0000313" key="4">
    <source>
        <dbReference type="Proteomes" id="UP000271193"/>
    </source>
</evidence>
<dbReference type="InterPro" id="IPR010982">
    <property type="entry name" value="Lambda_DNA-bd_dom_sf"/>
</dbReference>
<proteinExistence type="predicted"/>
<dbReference type="PANTHER" id="PTHR46558">
    <property type="entry name" value="TRACRIPTIONAL REGULATORY PROTEIN-RELATED-RELATED"/>
    <property type="match status" value="1"/>
</dbReference>
<keyword evidence="1" id="KW-0238">DNA-binding</keyword>
<dbReference type="CDD" id="cd00093">
    <property type="entry name" value="HTH_XRE"/>
    <property type="match status" value="1"/>
</dbReference>
<dbReference type="NCBIfam" id="NF041951">
    <property type="entry name" value="phage_RstR"/>
    <property type="match status" value="1"/>
</dbReference>
<feature type="domain" description="HTH cro/C1-type" evidence="2">
    <location>
        <begin position="11"/>
        <end position="65"/>
    </location>
</feature>
<dbReference type="OrthoDB" id="881869at2"/>
<dbReference type="Gene3D" id="1.10.260.40">
    <property type="entry name" value="lambda repressor-like DNA-binding domains"/>
    <property type="match status" value="1"/>
</dbReference>
<sequence>MGNTLNIGSKISTLRKQKNWSQGDLAQKIDASREIIGKYERNENLPSIEMVAKMAKAFEVTVDFLIGEGENAAFDKEIVERINDIQKMDPDTRSILFNVIDTYIQNFKTKQAFR</sequence>
<accession>A0A3G6TCP5</accession>
<dbReference type="EMBL" id="CP033932">
    <property type="protein sequence ID" value="AZB27025.1"/>
    <property type="molecule type" value="Genomic_DNA"/>
</dbReference>
<dbReference type="KEGG" id="cben:EG339_21765"/>
<reference evidence="4" key="1">
    <citation type="submission" date="2018-11" db="EMBL/GenBank/DDBJ databases">
        <title>Proposal to divide the Flavobacteriaceae and reorganize its genera based on Amino Acid Identity values calculated from whole genome sequences.</title>
        <authorList>
            <person name="Nicholson A.C."/>
            <person name="Gulvik C.A."/>
            <person name="Whitney A.M."/>
            <person name="Humrighouse B.W."/>
            <person name="Bell M."/>
            <person name="Holmes B."/>
            <person name="Steigerwalt A.G."/>
            <person name="Villarma A."/>
            <person name="Sheth M."/>
            <person name="Batra D."/>
            <person name="Pryor J."/>
            <person name="Bernardet J.-F."/>
            <person name="Hugo C."/>
            <person name="Kampfer P."/>
            <person name="Newman J."/>
            <person name="McQuiston J.R."/>
        </authorList>
    </citation>
    <scope>NUCLEOTIDE SEQUENCE [LARGE SCALE GENOMIC DNA]</scope>
    <source>
        <strain evidence="4">G0229</strain>
    </source>
</reference>
<dbReference type="PROSITE" id="PS50943">
    <property type="entry name" value="HTH_CROC1"/>
    <property type="match status" value="1"/>
</dbReference>
<keyword evidence="4" id="KW-1185">Reference proteome</keyword>
<dbReference type="GeneID" id="99067431"/>
<protein>
    <submittedName>
        <fullName evidence="3">XRE family transcriptional regulator</fullName>
    </submittedName>
</protein>
<name>A0A3G6TCP5_9FLAO</name>
<dbReference type="SMART" id="SM00530">
    <property type="entry name" value="HTH_XRE"/>
    <property type="match status" value="1"/>
</dbReference>
<evidence type="ECO:0000256" key="1">
    <source>
        <dbReference type="ARBA" id="ARBA00023125"/>
    </source>
</evidence>
<gene>
    <name evidence="3" type="ORF">EG339_21765</name>
</gene>
<dbReference type="InterPro" id="IPR001387">
    <property type="entry name" value="Cro/C1-type_HTH"/>
</dbReference>
<organism evidence="3 4">
    <name type="scientific">Chryseobacterium bernardetii</name>
    <dbReference type="NCBI Taxonomy" id="1241978"/>
    <lineage>
        <taxon>Bacteria</taxon>
        <taxon>Pseudomonadati</taxon>
        <taxon>Bacteroidota</taxon>
        <taxon>Flavobacteriia</taxon>
        <taxon>Flavobacteriales</taxon>
        <taxon>Weeksellaceae</taxon>
        <taxon>Chryseobacterium group</taxon>
        <taxon>Chryseobacterium</taxon>
    </lineage>
</organism>
<dbReference type="Pfam" id="PF01381">
    <property type="entry name" value="HTH_3"/>
    <property type="match status" value="1"/>
</dbReference>
<dbReference type="Proteomes" id="UP000271193">
    <property type="component" value="Chromosome"/>
</dbReference>
<dbReference type="GO" id="GO:0003677">
    <property type="term" value="F:DNA binding"/>
    <property type="evidence" value="ECO:0007669"/>
    <property type="project" value="UniProtKB-KW"/>
</dbReference>
<dbReference type="PANTHER" id="PTHR46558:SF11">
    <property type="entry name" value="HTH-TYPE TRANSCRIPTIONAL REGULATOR XRE"/>
    <property type="match status" value="1"/>
</dbReference>
<evidence type="ECO:0000259" key="2">
    <source>
        <dbReference type="PROSITE" id="PS50943"/>
    </source>
</evidence>
<dbReference type="RefSeq" id="WP_123872002.1">
    <property type="nucleotide sequence ID" value="NZ_CP033931.1"/>
</dbReference>
<dbReference type="SUPFAM" id="SSF47413">
    <property type="entry name" value="lambda repressor-like DNA-binding domains"/>
    <property type="match status" value="1"/>
</dbReference>
<evidence type="ECO:0000313" key="3">
    <source>
        <dbReference type="EMBL" id="AZB27025.1"/>
    </source>
</evidence>
<dbReference type="InterPro" id="IPR049639">
    <property type="entry name" value="RstR"/>
</dbReference>
<dbReference type="AlphaFoldDB" id="A0A3G6TCP5"/>